<proteinExistence type="predicted"/>
<evidence type="ECO:0000313" key="2">
    <source>
        <dbReference type="Proteomes" id="UP001595885"/>
    </source>
</evidence>
<organism evidence="1 2">
    <name type="scientific">Flavobacterium ponti</name>
    <dbReference type="NCBI Taxonomy" id="665133"/>
    <lineage>
        <taxon>Bacteria</taxon>
        <taxon>Pseudomonadati</taxon>
        <taxon>Bacteroidota</taxon>
        <taxon>Flavobacteriia</taxon>
        <taxon>Flavobacteriales</taxon>
        <taxon>Flavobacteriaceae</taxon>
        <taxon>Flavobacterium</taxon>
    </lineage>
</organism>
<comment type="caution">
    <text evidence="1">The sequence shown here is derived from an EMBL/GenBank/DDBJ whole genome shotgun (WGS) entry which is preliminary data.</text>
</comment>
<dbReference type="PROSITE" id="PS51257">
    <property type="entry name" value="PROKAR_LIPOPROTEIN"/>
    <property type="match status" value="1"/>
</dbReference>
<gene>
    <name evidence="1" type="ORF">ACFO3U_04300</name>
</gene>
<dbReference type="RefSeq" id="WP_379738498.1">
    <property type="nucleotide sequence ID" value="NZ_JBHSGW010000002.1"/>
</dbReference>
<protein>
    <submittedName>
        <fullName evidence="1">DUF4920 domain-containing protein</fullName>
    </submittedName>
</protein>
<accession>A0ABV9P235</accession>
<dbReference type="Pfam" id="PF16267">
    <property type="entry name" value="DUF4920"/>
    <property type="match status" value="1"/>
</dbReference>
<dbReference type="InterPro" id="IPR032577">
    <property type="entry name" value="DUF4920"/>
</dbReference>
<sequence>MKKLVLASAILSLLVSCKKESDSELAVVEPQVEYSVFGDSISADGALNYEEMTSKFGDLKEGDTVNLKFSSTIKDICQKKGCWMNVALADDKETFVKFKDYEFFVPMNAENKEVVVSGKAYVSEESVADLKHYAQDAGKSQEAIDSITEPKKKYLFMADGVLIKK</sequence>
<keyword evidence="2" id="KW-1185">Reference proteome</keyword>
<dbReference type="EMBL" id="JBHSGW010000002">
    <property type="protein sequence ID" value="MFC4739206.1"/>
    <property type="molecule type" value="Genomic_DNA"/>
</dbReference>
<dbReference type="Proteomes" id="UP001595885">
    <property type="component" value="Unassembled WGS sequence"/>
</dbReference>
<reference evidence="2" key="1">
    <citation type="journal article" date="2019" name="Int. J. Syst. Evol. Microbiol.">
        <title>The Global Catalogue of Microorganisms (GCM) 10K type strain sequencing project: providing services to taxonomists for standard genome sequencing and annotation.</title>
        <authorList>
            <consortium name="The Broad Institute Genomics Platform"/>
            <consortium name="The Broad Institute Genome Sequencing Center for Infectious Disease"/>
            <person name="Wu L."/>
            <person name="Ma J."/>
        </authorList>
    </citation>
    <scope>NUCLEOTIDE SEQUENCE [LARGE SCALE GENOMIC DNA]</scope>
    <source>
        <strain evidence="2">CCUG 50349</strain>
    </source>
</reference>
<evidence type="ECO:0000313" key="1">
    <source>
        <dbReference type="EMBL" id="MFC4739206.1"/>
    </source>
</evidence>
<name>A0ABV9P235_9FLAO</name>